<keyword evidence="2" id="KW-1185">Reference proteome</keyword>
<sequence>MNSRPPRAGPEAYAEWGEGAHQLQDESFRAELAFDLVEVFFQIVHTRLPLLNPIQFRARLQHSLHNLSPYLGEPSRNAGISNNGYLSAQPLEHKPLHNALVATVIAWGAKFSEHPVLVKDRERNNGQSRLAKTLIDRVRDLAEDLKVHRIPSADHVVVALLIEPMQNQNPDEPSGEFGRYHNIAYFAAQYFIS</sequence>
<dbReference type="OrthoDB" id="2534600at2759"/>
<dbReference type="CDD" id="cd12148">
    <property type="entry name" value="fungal_TF_MHR"/>
    <property type="match status" value="1"/>
</dbReference>
<dbReference type="Proteomes" id="UP000186601">
    <property type="component" value="Unassembled WGS sequence"/>
</dbReference>
<dbReference type="AlphaFoldDB" id="A0A2R6NI44"/>
<reference evidence="1 2" key="1">
    <citation type="submission" date="2018-02" db="EMBL/GenBank/DDBJ databases">
        <title>Genome sequence of the basidiomycete white-rot fungus Phlebia centrifuga.</title>
        <authorList>
            <person name="Granchi Z."/>
            <person name="Peng M."/>
            <person name="de Vries R.P."/>
            <person name="Hilden K."/>
            <person name="Makela M.R."/>
            <person name="Grigoriev I."/>
            <person name="Riley R."/>
        </authorList>
    </citation>
    <scope>NUCLEOTIDE SEQUENCE [LARGE SCALE GENOMIC DNA]</scope>
    <source>
        <strain evidence="1 2">FBCC195</strain>
    </source>
</reference>
<evidence type="ECO:0000313" key="1">
    <source>
        <dbReference type="EMBL" id="PSR71928.1"/>
    </source>
</evidence>
<comment type="caution">
    <text evidence="1">The sequence shown here is derived from an EMBL/GenBank/DDBJ whole genome shotgun (WGS) entry which is preliminary data.</text>
</comment>
<accession>A0A2R6NI44</accession>
<gene>
    <name evidence="1" type="ORF">PHLCEN_2v12138</name>
</gene>
<protein>
    <submittedName>
        <fullName evidence="1">Uncharacterized protein</fullName>
    </submittedName>
</protein>
<name>A0A2R6NI44_9APHY</name>
<organism evidence="1 2">
    <name type="scientific">Hermanssonia centrifuga</name>
    <dbReference type="NCBI Taxonomy" id="98765"/>
    <lineage>
        <taxon>Eukaryota</taxon>
        <taxon>Fungi</taxon>
        <taxon>Dikarya</taxon>
        <taxon>Basidiomycota</taxon>
        <taxon>Agaricomycotina</taxon>
        <taxon>Agaricomycetes</taxon>
        <taxon>Polyporales</taxon>
        <taxon>Meruliaceae</taxon>
        <taxon>Hermanssonia</taxon>
    </lineage>
</organism>
<evidence type="ECO:0000313" key="2">
    <source>
        <dbReference type="Proteomes" id="UP000186601"/>
    </source>
</evidence>
<dbReference type="EMBL" id="MLYV02001230">
    <property type="protein sequence ID" value="PSR71928.1"/>
    <property type="molecule type" value="Genomic_DNA"/>
</dbReference>
<proteinExistence type="predicted"/>